<dbReference type="InterPro" id="IPR027385">
    <property type="entry name" value="Beta-barrel_OMP"/>
</dbReference>
<keyword evidence="1" id="KW-0732">Signal</keyword>
<dbReference type="InterPro" id="IPR011250">
    <property type="entry name" value="OMP/PagP_B-barrel"/>
</dbReference>
<dbReference type="InterPro" id="IPR006665">
    <property type="entry name" value="OmpA-like"/>
</dbReference>
<dbReference type="EMBL" id="SRZA01000015">
    <property type="protein sequence ID" value="TGY06187.1"/>
    <property type="molecule type" value="Genomic_DNA"/>
</dbReference>
<evidence type="ECO:0000313" key="6">
    <source>
        <dbReference type="Proteomes" id="UP000305751"/>
    </source>
</evidence>
<dbReference type="AlphaFoldDB" id="A0A4S2AXC3"/>
<gene>
    <name evidence="5" type="ORF">E5356_07200</name>
</gene>
<dbReference type="PANTHER" id="PTHR30329:SF21">
    <property type="entry name" value="LIPOPROTEIN YIAD-RELATED"/>
    <property type="match status" value="1"/>
</dbReference>
<comment type="caution">
    <text evidence="5">The sequence shown here is derived from an EMBL/GenBank/DDBJ whole genome shotgun (WGS) entry which is preliminary data.</text>
</comment>
<feature type="coiled-coil region" evidence="3">
    <location>
        <begin position="238"/>
        <end position="272"/>
    </location>
</feature>
<evidence type="ECO:0000256" key="2">
    <source>
        <dbReference type="PROSITE-ProRule" id="PRU00473"/>
    </source>
</evidence>
<protein>
    <submittedName>
        <fullName evidence="5">OmpA family protein</fullName>
    </submittedName>
</protein>
<keyword evidence="2" id="KW-0472">Membrane</keyword>
<evidence type="ECO:0000256" key="3">
    <source>
        <dbReference type="SAM" id="Coils"/>
    </source>
</evidence>
<name>A0A4S2AXC3_9BACE</name>
<sequence>MNAFDMKKVFFVVTGMLVSIASYASIVKEDSIGKGYKDYSVWDNTYIGLNAGVSAVINGDNASKLGRNLSPLVNLNAGMHFSPYFGGRVQAGYARQKAWANNYNTTFAQQSGLYQFKMNLFTVEADVTADLLNLIKGYKPGQTRFFSLYPFVGAGWAHTMANRTNSDDLFFTVGVIGNFKLNDRFDLNVEWADKFMPAAIEGWYNGHPCHNYMSLTVGVAYKLRNRGYRLAYAPQPDYTAYEASLDELNKRVRNLQKELDAKNAEIMRLLREKGVTAIPDMSVFFHLNSAKITKEGELILAQYAEAIKETPNNVTFELFGYCDLGTGARNYNEKLKMKRAYAVADMLISKFGVPANKLIVKEGNLENPPYPQEADKYSRVVILEVKK</sequence>
<dbReference type="SUPFAM" id="SSF56925">
    <property type="entry name" value="OMPA-like"/>
    <property type="match status" value="1"/>
</dbReference>
<dbReference type="GO" id="GO:0016020">
    <property type="term" value="C:membrane"/>
    <property type="evidence" value="ECO:0007669"/>
    <property type="project" value="UniProtKB-UniRule"/>
</dbReference>
<evidence type="ECO:0000259" key="4">
    <source>
        <dbReference type="PROSITE" id="PS51123"/>
    </source>
</evidence>
<feature type="domain" description="OmpA-like" evidence="4">
    <location>
        <begin position="272"/>
        <end position="387"/>
    </location>
</feature>
<dbReference type="Proteomes" id="UP000305751">
    <property type="component" value="Unassembled WGS sequence"/>
</dbReference>
<reference evidence="5 6" key="1">
    <citation type="submission" date="2019-04" db="EMBL/GenBank/DDBJ databases">
        <title>Microbes associate with the intestines of laboratory mice.</title>
        <authorList>
            <person name="Navarre W."/>
            <person name="Wong E."/>
            <person name="Huang K."/>
            <person name="Tropini C."/>
            <person name="Ng K."/>
            <person name="Yu B."/>
        </authorList>
    </citation>
    <scope>NUCLEOTIDE SEQUENCE [LARGE SCALE GENOMIC DNA]</scope>
    <source>
        <strain evidence="5 6">NM70_E10</strain>
    </source>
</reference>
<accession>A0A4S2AXC3</accession>
<evidence type="ECO:0000313" key="5">
    <source>
        <dbReference type="EMBL" id="TGY06187.1"/>
    </source>
</evidence>
<proteinExistence type="predicted"/>
<keyword evidence="6" id="KW-1185">Reference proteome</keyword>
<dbReference type="SUPFAM" id="SSF103088">
    <property type="entry name" value="OmpA-like"/>
    <property type="match status" value="1"/>
</dbReference>
<dbReference type="PROSITE" id="PS51123">
    <property type="entry name" value="OMPA_2"/>
    <property type="match status" value="1"/>
</dbReference>
<dbReference type="PANTHER" id="PTHR30329">
    <property type="entry name" value="STATOR ELEMENT OF FLAGELLAR MOTOR COMPLEX"/>
    <property type="match status" value="1"/>
</dbReference>
<organism evidence="5 6">
    <name type="scientific">Bacteroides acidifaciens</name>
    <dbReference type="NCBI Taxonomy" id="85831"/>
    <lineage>
        <taxon>Bacteria</taxon>
        <taxon>Pseudomonadati</taxon>
        <taxon>Bacteroidota</taxon>
        <taxon>Bacteroidia</taxon>
        <taxon>Bacteroidales</taxon>
        <taxon>Bacteroidaceae</taxon>
        <taxon>Bacteroides</taxon>
    </lineage>
</organism>
<dbReference type="Pfam" id="PF13505">
    <property type="entry name" value="OMP_b-brl"/>
    <property type="match status" value="1"/>
</dbReference>
<dbReference type="InterPro" id="IPR036737">
    <property type="entry name" value="OmpA-like_sf"/>
</dbReference>
<dbReference type="CDD" id="cd07185">
    <property type="entry name" value="OmpA_C-like"/>
    <property type="match status" value="1"/>
</dbReference>
<dbReference type="Gene3D" id="3.30.1330.60">
    <property type="entry name" value="OmpA-like domain"/>
    <property type="match status" value="1"/>
</dbReference>
<dbReference type="InterPro" id="IPR050330">
    <property type="entry name" value="Bact_OuterMem_StrucFunc"/>
</dbReference>
<dbReference type="Pfam" id="PF00691">
    <property type="entry name" value="OmpA"/>
    <property type="match status" value="1"/>
</dbReference>
<evidence type="ECO:0000256" key="1">
    <source>
        <dbReference type="ARBA" id="ARBA00022729"/>
    </source>
</evidence>
<keyword evidence="3" id="KW-0175">Coiled coil</keyword>